<dbReference type="RefSeq" id="WP_004704312.1">
    <property type="nucleotide sequence ID" value="NZ_CAKNBL010000044.1"/>
</dbReference>
<reference evidence="2 3" key="1">
    <citation type="submission" date="2017-05" db="EMBL/GenBank/DDBJ databases">
        <authorList>
            <person name="Song R."/>
            <person name="Chenine A.L."/>
            <person name="Ruprecht R.M."/>
        </authorList>
    </citation>
    <scope>NUCLEOTIDE SEQUENCE [LARGE SCALE GENOMIC DNA]</scope>
    <source>
        <strain evidence="2 3">PR350</strain>
    </source>
</reference>
<feature type="domain" description="Dimethylamine monooxygenase subunit DmmA-like C-terminal" evidence="1">
    <location>
        <begin position="123"/>
        <end position="166"/>
    </location>
</feature>
<protein>
    <recommendedName>
        <fullName evidence="1">Dimethylamine monooxygenase subunit DmmA-like C-terminal domain-containing protein</fullName>
    </recommendedName>
</protein>
<proteinExistence type="predicted"/>
<gene>
    <name evidence="2" type="ORF">B9X95_10895</name>
</gene>
<evidence type="ECO:0000259" key="1">
    <source>
        <dbReference type="Pfam" id="PF22289"/>
    </source>
</evidence>
<dbReference type="InterPro" id="IPR048037">
    <property type="entry name" value="DmmA-like_C"/>
</dbReference>
<organism evidence="2 3">
    <name type="scientific">Acinetobacter baumannii</name>
    <dbReference type="NCBI Taxonomy" id="470"/>
    <lineage>
        <taxon>Bacteria</taxon>
        <taxon>Pseudomonadati</taxon>
        <taxon>Pseudomonadota</taxon>
        <taxon>Gammaproteobacteria</taxon>
        <taxon>Moraxellales</taxon>
        <taxon>Moraxellaceae</taxon>
        <taxon>Acinetobacter</taxon>
        <taxon>Acinetobacter calcoaceticus/baumannii complex</taxon>
    </lineage>
</organism>
<dbReference type="NCBIfam" id="NF041259">
    <property type="entry name" value="mono_DmmA_fam"/>
    <property type="match status" value="1"/>
</dbReference>
<dbReference type="EMBL" id="NGEL01000120">
    <property type="protein sequence ID" value="OTM86108.1"/>
    <property type="molecule type" value="Genomic_DNA"/>
</dbReference>
<name>A0A2C9X1U9_ACIBA</name>
<accession>A0A2C9X1U9</accession>
<comment type="caution">
    <text evidence="2">The sequence shown here is derived from an EMBL/GenBank/DDBJ whole genome shotgun (WGS) entry which is preliminary data.</text>
</comment>
<evidence type="ECO:0000313" key="3">
    <source>
        <dbReference type="Proteomes" id="UP000194699"/>
    </source>
</evidence>
<dbReference type="Pfam" id="PF22289">
    <property type="entry name" value="DmmA-like_C"/>
    <property type="match status" value="1"/>
</dbReference>
<dbReference type="Proteomes" id="UP000194699">
    <property type="component" value="Unassembled WGS sequence"/>
</dbReference>
<sequence length="179" mass="19840">MMEAMHSTPRYDTVETLHWNAPKYVLVLQHAASAVTRKLTEMSKQHPQTVQLMLDSQQDPALAGLLHELETVLQQEKAGVRTVVCGDESFVWTVQQCLVGTGCLDEEISLIADSSSLQNPRKKVYCVHCGHTQNTVKDELCSCEQCQVELLIRSHFSERLGAYMGVCANAHQPMGALSA</sequence>
<dbReference type="AlphaFoldDB" id="A0A2C9X1U9"/>
<evidence type="ECO:0000313" key="2">
    <source>
        <dbReference type="EMBL" id="OTM86108.1"/>
    </source>
</evidence>